<dbReference type="Proteomes" id="UP001239111">
    <property type="component" value="Chromosome 1"/>
</dbReference>
<protein>
    <submittedName>
        <fullName evidence="1">Uncharacterized protein</fullName>
    </submittedName>
</protein>
<accession>A0ACC2PUV0</accession>
<keyword evidence="2" id="KW-1185">Reference proteome</keyword>
<gene>
    <name evidence="1" type="ORF">QAD02_023057</name>
</gene>
<name>A0ACC2PUV0_9HYME</name>
<sequence length="1238" mass="136961">MPDTENGEHRDSVEKTFDPLEYPRYYKIKRRAMSVPEEDIDLGKYPSLVATDKFIETAQRLCRNPHDMDALAIMARCSFRNEKQARDIHHVMLEDYLVPGEGVLAVNNKDEFDLMQHILEEHTDLITSEVEAEEASAHAMPVYGADPVDLSTFTLTPGSACIPYVADSGSAQTDQLANFSLPSPASNMKIVQPRNPSLIDRMKAFTLPPDRSTLAAAIAPPKPPSQEFQSDLFSLPPITGAGASKPNPSKQAPKPTRYTAPVTEHSLSLNIQAVHNANIMEQLQNLSASLFQMDENSAASIALLSARISEVENILRSQHEYLAEVRTICQGLQDSVGRIMQQLSIIMTNVTVKHPQVDPAQVPPRGQQQLSTNEPKTMPQAWLDHMYDTAICWSSTSTSLRAPITALPVTEPEELSQMPDTENGEHIDSVEKTFDPLEYPRYYKIKRRAMSVPEEDIDLGKYPSLVATDKFKETAQRLCRNPHDMDALAIMARCSFRNEKQARDIHHVMLEDYLVPGEGVLAVNNKDEFDLMQHILEEHTDLITSEDEAEEASAHAMPVYGADPVDLSTFTLTPGSASIPYVADSGSAQTDQLASFSLPSPASNMKIVQPRNPSLIDRMKAFTLPPDRSTLAAAIAPPKPPSQEFQSDLFSLPPITGAGASKPNPSKQAPKPTRYTAPVTEHSLSLNIQAVHNANIMEQLQNLSASLFQMDENSAASIALLSTRISEVENILRSQHEYLAEVRTICQGLQDSVGRIMQQLSIIMTNVTVKHPQVDPAQVPPRGQQQLSTNEPKTMPQACTSLRAPITALPVTEPEELSQMPDTENGEHIDSVEKTFDPLEYPRYYKIKRRAMSVPEEDIDLGKYPSLVATDKFKETAQRLCRNPHDMDALAIMARCSFRNEKQARDIHHVMLEDYLVPGEGVLAVNNKDEFDLMQHILEEHTDLITSEDEAEEASAHAMPVYGADPVDLSTFTLTPGSASIPYVADSGSAQTDQLASFSLPSPASNMKIVQPRNPSFIDRMKAFTLPPDRSTLAAAIAPPKPPSQEFQSDLFSLPPITGAGASKPNPSKQAPRPTRYTAPVTEHSLSLNIQAVHNANIMEQLQNLSASLFQMDENSAASIALLSTRISEVENILRSQHEYLAEVRTICQGLQDSVGRIMQQLSIIMTNVTVKHPQVDPAQVPPRGQQQLSTNEPKTMPQAWLDHMYDTALFRKDSLEEFSMIPAREAQSPEYMELTGT</sequence>
<proteinExistence type="predicted"/>
<evidence type="ECO:0000313" key="1">
    <source>
        <dbReference type="EMBL" id="KAJ8687263.1"/>
    </source>
</evidence>
<organism evidence="1 2">
    <name type="scientific">Eretmocerus hayati</name>
    <dbReference type="NCBI Taxonomy" id="131215"/>
    <lineage>
        <taxon>Eukaryota</taxon>
        <taxon>Metazoa</taxon>
        <taxon>Ecdysozoa</taxon>
        <taxon>Arthropoda</taxon>
        <taxon>Hexapoda</taxon>
        <taxon>Insecta</taxon>
        <taxon>Pterygota</taxon>
        <taxon>Neoptera</taxon>
        <taxon>Endopterygota</taxon>
        <taxon>Hymenoptera</taxon>
        <taxon>Apocrita</taxon>
        <taxon>Proctotrupomorpha</taxon>
        <taxon>Chalcidoidea</taxon>
        <taxon>Aphelinidae</taxon>
        <taxon>Aphelininae</taxon>
        <taxon>Eretmocerus</taxon>
    </lineage>
</organism>
<dbReference type="EMBL" id="CM056741">
    <property type="protein sequence ID" value="KAJ8687263.1"/>
    <property type="molecule type" value="Genomic_DNA"/>
</dbReference>
<comment type="caution">
    <text evidence="1">The sequence shown here is derived from an EMBL/GenBank/DDBJ whole genome shotgun (WGS) entry which is preliminary data.</text>
</comment>
<reference evidence="1" key="1">
    <citation type="submission" date="2023-04" db="EMBL/GenBank/DDBJ databases">
        <title>A chromosome-level genome assembly of the parasitoid wasp Eretmocerus hayati.</title>
        <authorList>
            <person name="Zhong Y."/>
            <person name="Liu S."/>
            <person name="Liu Y."/>
        </authorList>
    </citation>
    <scope>NUCLEOTIDE SEQUENCE</scope>
    <source>
        <strain evidence="1">ZJU_SS_LIU_2023</strain>
    </source>
</reference>
<evidence type="ECO:0000313" key="2">
    <source>
        <dbReference type="Proteomes" id="UP001239111"/>
    </source>
</evidence>